<keyword evidence="3" id="KW-1185">Reference proteome</keyword>
<feature type="region of interest" description="Disordered" evidence="1">
    <location>
        <begin position="63"/>
        <end position="109"/>
    </location>
</feature>
<proteinExistence type="predicted"/>
<feature type="non-terminal residue" evidence="2">
    <location>
        <position position="109"/>
    </location>
</feature>
<gene>
    <name evidence="2" type="ORF">HHI36_001520</name>
</gene>
<dbReference type="Proteomes" id="UP001516400">
    <property type="component" value="Unassembled WGS sequence"/>
</dbReference>
<protein>
    <submittedName>
        <fullName evidence="2">Uncharacterized protein</fullName>
    </submittedName>
</protein>
<accession>A0ABD2P870</accession>
<evidence type="ECO:0000313" key="3">
    <source>
        <dbReference type="Proteomes" id="UP001516400"/>
    </source>
</evidence>
<evidence type="ECO:0000313" key="2">
    <source>
        <dbReference type="EMBL" id="KAL3287034.1"/>
    </source>
</evidence>
<reference evidence="2 3" key="1">
    <citation type="journal article" date="2021" name="BMC Biol.">
        <title>Horizontally acquired antibacterial genes associated with adaptive radiation of ladybird beetles.</title>
        <authorList>
            <person name="Li H.S."/>
            <person name="Tang X.F."/>
            <person name="Huang Y.H."/>
            <person name="Xu Z.Y."/>
            <person name="Chen M.L."/>
            <person name="Du X.Y."/>
            <person name="Qiu B.Y."/>
            <person name="Chen P.T."/>
            <person name="Zhang W."/>
            <person name="Slipinski A."/>
            <person name="Escalona H.E."/>
            <person name="Waterhouse R.M."/>
            <person name="Zwick A."/>
            <person name="Pang H."/>
        </authorList>
    </citation>
    <scope>NUCLEOTIDE SEQUENCE [LARGE SCALE GENOMIC DNA]</scope>
    <source>
        <strain evidence="2">SYSU2018</strain>
    </source>
</reference>
<comment type="caution">
    <text evidence="2">The sequence shown here is derived from an EMBL/GenBank/DDBJ whole genome shotgun (WGS) entry which is preliminary data.</text>
</comment>
<evidence type="ECO:0000256" key="1">
    <source>
        <dbReference type="SAM" id="MobiDB-lite"/>
    </source>
</evidence>
<feature type="compositionally biased region" description="Basic and acidic residues" evidence="1">
    <location>
        <begin position="93"/>
        <end position="109"/>
    </location>
</feature>
<organism evidence="2 3">
    <name type="scientific">Cryptolaemus montrouzieri</name>
    <dbReference type="NCBI Taxonomy" id="559131"/>
    <lineage>
        <taxon>Eukaryota</taxon>
        <taxon>Metazoa</taxon>
        <taxon>Ecdysozoa</taxon>
        <taxon>Arthropoda</taxon>
        <taxon>Hexapoda</taxon>
        <taxon>Insecta</taxon>
        <taxon>Pterygota</taxon>
        <taxon>Neoptera</taxon>
        <taxon>Endopterygota</taxon>
        <taxon>Coleoptera</taxon>
        <taxon>Polyphaga</taxon>
        <taxon>Cucujiformia</taxon>
        <taxon>Coccinelloidea</taxon>
        <taxon>Coccinellidae</taxon>
        <taxon>Scymninae</taxon>
        <taxon>Scymnini</taxon>
        <taxon>Cryptolaemus</taxon>
    </lineage>
</organism>
<sequence length="109" mass="12781">MVDLCNVNAWLLWRRNKEEQYMLLYDFKLAISEHFDLSKKVITREHGHPAPFLRTPTSSCCGDRPISLPASPESHEKARKTPARHQDFSLNSVRRDEVDHFQNSKFNDK</sequence>
<name>A0ABD2P870_9CUCU</name>
<dbReference type="EMBL" id="JABFTP020000185">
    <property type="protein sequence ID" value="KAL3287034.1"/>
    <property type="molecule type" value="Genomic_DNA"/>
</dbReference>
<dbReference type="AlphaFoldDB" id="A0ABD2P870"/>